<dbReference type="AlphaFoldDB" id="A0A9J5X4J4"/>
<dbReference type="Pfam" id="PF20167">
    <property type="entry name" value="Transposase_32"/>
    <property type="match status" value="1"/>
</dbReference>
<sequence length="170" mass="18236">MKKWLAPLISDGAPKWLEVGAPIDKNYLNIAARFWFGFISSNIMPSQNQSILHHAKTACLGCIIDETRLNLGMIIAQEMVMRDVEVIATSSTDIRRIKAEYLNDEEEEKKKKKAAPVDSSLVVDTDSLPAEATLPTPTPGPSSTSTITSSDAPGSCAATLPPRPAAAAVS</sequence>
<organism evidence="3 4">
    <name type="scientific">Solanum commersonii</name>
    <name type="common">Commerson's wild potato</name>
    <name type="synonym">Commerson's nightshade</name>
    <dbReference type="NCBI Taxonomy" id="4109"/>
    <lineage>
        <taxon>Eukaryota</taxon>
        <taxon>Viridiplantae</taxon>
        <taxon>Streptophyta</taxon>
        <taxon>Embryophyta</taxon>
        <taxon>Tracheophyta</taxon>
        <taxon>Spermatophyta</taxon>
        <taxon>Magnoliopsida</taxon>
        <taxon>eudicotyledons</taxon>
        <taxon>Gunneridae</taxon>
        <taxon>Pentapetalae</taxon>
        <taxon>asterids</taxon>
        <taxon>lamiids</taxon>
        <taxon>Solanales</taxon>
        <taxon>Solanaceae</taxon>
        <taxon>Solanoideae</taxon>
        <taxon>Solaneae</taxon>
        <taxon>Solanum</taxon>
    </lineage>
</organism>
<proteinExistence type="predicted"/>
<accession>A0A9J5X4J4</accession>
<name>A0A9J5X4J4_SOLCO</name>
<dbReference type="PANTHER" id="PTHR33180">
    <property type="entry name" value="PHOTOSYSTEM II CP43 REACTION CENTER PROTEIN"/>
    <property type="match status" value="1"/>
</dbReference>
<dbReference type="EMBL" id="JACXVP010000010">
    <property type="protein sequence ID" value="KAG5582325.1"/>
    <property type="molecule type" value="Genomic_DNA"/>
</dbReference>
<evidence type="ECO:0000313" key="3">
    <source>
        <dbReference type="EMBL" id="KAG5582325.1"/>
    </source>
</evidence>
<comment type="caution">
    <text evidence="3">The sequence shown here is derived from an EMBL/GenBank/DDBJ whole genome shotgun (WGS) entry which is preliminary data.</text>
</comment>
<evidence type="ECO:0000256" key="1">
    <source>
        <dbReference type="SAM" id="MobiDB-lite"/>
    </source>
</evidence>
<feature type="compositionally biased region" description="Low complexity" evidence="1">
    <location>
        <begin position="128"/>
        <end position="170"/>
    </location>
</feature>
<gene>
    <name evidence="3" type="ORF">H5410_052952</name>
</gene>
<dbReference type="OrthoDB" id="1306244at2759"/>
<feature type="domain" description="Putative plant transposon protein" evidence="2">
    <location>
        <begin position="6"/>
        <end position="82"/>
    </location>
</feature>
<dbReference type="InterPro" id="IPR046796">
    <property type="entry name" value="Transposase_32_dom"/>
</dbReference>
<evidence type="ECO:0000259" key="2">
    <source>
        <dbReference type="Pfam" id="PF20167"/>
    </source>
</evidence>
<reference evidence="3 4" key="1">
    <citation type="submission" date="2020-09" db="EMBL/GenBank/DDBJ databases">
        <title>De no assembly of potato wild relative species, Solanum commersonii.</title>
        <authorList>
            <person name="Cho K."/>
        </authorList>
    </citation>
    <scope>NUCLEOTIDE SEQUENCE [LARGE SCALE GENOMIC DNA]</scope>
    <source>
        <strain evidence="3">LZ3.2</strain>
        <tissue evidence="3">Leaf</tissue>
    </source>
</reference>
<dbReference type="PANTHER" id="PTHR33180:SF31">
    <property type="entry name" value="POLYPROTEIN PROTEIN"/>
    <property type="match status" value="1"/>
</dbReference>
<keyword evidence="4" id="KW-1185">Reference proteome</keyword>
<evidence type="ECO:0000313" key="4">
    <source>
        <dbReference type="Proteomes" id="UP000824120"/>
    </source>
</evidence>
<protein>
    <recommendedName>
        <fullName evidence="2">Putative plant transposon protein domain-containing protein</fullName>
    </recommendedName>
</protein>
<dbReference type="Proteomes" id="UP000824120">
    <property type="component" value="Chromosome 10"/>
</dbReference>
<feature type="region of interest" description="Disordered" evidence="1">
    <location>
        <begin position="100"/>
        <end position="170"/>
    </location>
</feature>